<name>A0AAV5GHI1_9BASI</name>
<keyword evidence="2" id="KW-0732">Signal</keyword>
<organism evidence="4 5">
    <name type="scientific">Rhodotorula paludigena</name>
    <dbReference type="NCBI Taxonomy" id="86838"/>
    <lineage>
        <taxon>Eukaryota</taxon>
        <taxon>Fungi</taxon>
        <taxon>Dikarya</taxon>
        <taxon>Basidiomycota</taxon>
        <taxon>Pucciniomycotina</taxon>
        <taxon>Microbotryomycetes</taxon>
        <taxon>Sporidiobolales</taxon>
        <taxon>Sporidiobolaceae</taxon>
        <taxon>Rhodotorula</taxon>
    </lineage>
</organism>
<dbReference type="Proteomes" id="UP001342314">
    <property type="component" value="Unassembled WGS sequence"/>
</dbReference>
<dbReference type="PANTHER" id="PTHR14209:SF19">
    <property type="entry name" value="ISOAMYL ACETATE-HYDROLYZING ESTERASE 1 HOMOLOG"/>
    <property type="match status" value="1"/>
</dbReference>
<keyword evidence="5" id="KW-1185">Reference proteome</keyword>
<comment type="caution">
    <text evidence="4">The sequence shown here is derived from an EMBL/GenBank/DDBJ whole genome shotgun (WGS) entry which is preliminary data.</text>
</comment>
<dbReference type="AlphaFoldDB" id="A0AAV5GHI1"/>
<proteinExistence type="predicted"/>
<accession>A0AAV5GHI1</accession>
<evidence type="ECO:0000313" key="4">
    <source>
        <dbReference type="EMBL" id="GJN88797.1"/>
    </source>
</evidence>
<evidence type="ECO:0000256" key="1">
    <source>
        <dbReference type="SAM" id="MobiDB-lite"/>
    </source>
</evidence>
<dbReference type="InterPro" id="IPR036514">
    <property type="entry name" value="SGNH_hydro_sf"/>
</dbReference>
<evidence type="ECO:0000259" key="3">
    <source>
        <dbReference type="Pfam" id="PF13472"/>
    </source>
</evidence>
<dbReference type="PANTHER" id="PTHR14209">
    <property type="entry name" value="ISOAMYL ACETATE-HYDROLYZING ESTERASE 1"/>
    <property type="match status" value="1"/>
</dbReference>
<dbReference type="InterPro" id="IPR045136">
    <property type="entry name" value="Iah1-like"/>
</dbReference>
<feature type="region of interest" description="Disordered" evidence="1">
    <location>
        <begin position="28"/>
        <end position="53"/>
    </location>
</feature>
<feature type="signal peptide" evidence="2">
    <location>
        <begin position="1"/>
        <end position="23"/>
    </location>
</feature>
<feature type="compositionally biased region" description="Low complexity" evidence="1">
    <location>
        <begin position="42"/>
        <end position="51"/>
    </location>
</feature>
<dbReference type="SUPFAM" id="SSF52266">
    <property type="entry name" value="SGNH hydrolase"/>
    <property type="match status" value="1"/>
</dbReference>
<evidence type="ECO:0000313" key="5">
    <source>
        <dbReference type="Proteomes" id="UP001342314"/>
    </source>
</evidence>
<reference evidence="4 5" key="1">
    <citation type="submission" date="2021-12" db="EMBL/GenBank/DDBJ databases">
        <title>High titer production of polyol ester of fatty acids by Rhodotorula paludigena BS15 towards product separation-free biomass refinery.</title>
        <authorList>
            <person name="Mano J."/>
            <person name="Ono H."/>
            <person name="Tanaka T."/>
            <person name="Naito K."/>
            <person name="Sushida H."/>
            <person name="Ike M."/>
            <person name="Tokuyasu K."/>
            <person name="Kitaoka M."/>
        </authorList>
    </citation>
    <scope>NUCLEOTIDE SEQUENCE [LARGE SCALE GENOMIC DNA]</scope>
    <source>
        <strain evidence="4 5">BS15</strain>
    </source>
</reference>
<feature type="domain" description="SGNH hydrolase-type esterase" evidence="3">
    <location>
        <begin position="66"/>
        <end position="267"/>
    </location>
</feature>
<dbReference type="Pfam" id="PF13472">
    <property type="entry name" value="Lipase_GDSL_2"/>
    <property type="match status" value="1"/>
</dbReference>
<gene>
    <name evidence="4" type="ORF">Rhopal_001767-T1</name>
</gene>
<evidence type="ECO:0000256" key="2">
    <source>
        <dbReference type="SAM" id="SignalP"/>
    </source>
</evidence>
<dbReference type="CDD" id="cd01838">
    <property type="entry name" value="Isoamyl_acetate_hydrolase_like"/>
    <property type="match status" value="1"/>
</dbReference>
<protein>
    <recommendedName>
        <fullName evidence="3">SGNH hydrolase-type esterase domain-containing protein</fullName>
    </recommendedName>
</protein>
<dbReference type="InterPro" id="IPR013830">
    <property type="entry name" value="SGNH_hydro"/>
</dbReference>
<feature type="chain" id="PRO_5043719438" description="SGNH hydrolase-type esterase domain-containing protein" evidence="2">
    <location>
        <begin position="24"/>
        <end position="306"/>
    </location>
</feature>
<sequence length="306" mass="33723">MPRWLIYSPLLALLALLLPRIDLRQSSMTAHPPADHGEQVGPAPSSSSASSHGAKPTLLMDQVVMFGDSITQGAWIPGGTGARLADAWQRKLDVINRGFSGYNTVMGLEVLRQFLPRSTEPVPKMAIFIVWFGANDAAVSPSPQSMTLEEFKANLRTILDLVRSPSSPHHSPHTQLVLLTPPPVDDAVRAADLGARVPARTPDREAARTEAFAKAVQEVGAEEGPDGRKVPVVDVWGRIMQKARDEEGGKLGRFLRDGLHLTPDGYQCVTAGISELLYGEYPHLYWENMEQVFPHWTHYIPPEKRF</sequence>
<dbReference type="EMBL" id="BQKY01000003">
    <property type="protein sequence ID" value="GJN88797.1"/>
    <property type="molecule type" value="Genomic_DNA"/>
</dbReference>
<dbReference type="Gene3D" id="3.40.50.1110">
    <property type="entry name" value="SGNH hydrolase"/>
    <property type="match status" value="1"/>
</dbReference>